<name>A0A1I4TND6_9PROT</name>
<dbReference type="InterPro" id="IPR004914">
    <property type="entry name" value="Antirestrict"/>
</dbReference>
<sequence length="139" mass="15678">MNSNTMITRQLVDDEQRIEQTARLFGIHFPLRLEPAVYALAGKLSPDYNGGYWEFYTLSNGGFYMAPYADQDFQVICHNGYAGDLSADALGITVCLYAYSHLSFSDIAGFAETCAQQYHWLREYMLDHPEAQSILAAID</sequence>
<proteinExistence type="inferred from homology"/>
<dbReference type="Pfam" id="PF03230">
    <property type="entry name" value="Antirestrict"/>
    <property type="match status" value="1"/>
</dbReference>
<comment type="similarity">
    <text evidence="1">Belongs to the antirestriction protein family.</text>
</comment>
<dbReference type="STRING" id="52442.SAMN05421880_13321"/>
<evidence type="ECO:0000313" key="2">
    <source>
        <dbReference type="EMBL" id="SFM78135.1"/>
    </source>
</evidence>
<organism evidence="2 3">
    <name type="scientific">Nitrosomonas nitrosa</name>
    <dbReference type="NCBI Taxonomy" id="52442"/>
    <lineage>
        <taxon>Bacteria</taxon>
        <taxon>Pseudomonadati</taxon>
        <taxon>Pseudomonadota</taxon>
        <taxon>Betaproteobacteria</taxon>
        <taxon>Nitrosomonadales</taxon>
        <taxon>Nitrosomonadaceae</taxon>
        <taxon>Nitrosomonas</taxon>
    </lineage>
</organism>
<dbReference type="RefSeq" id="WP_090671710.1">
    <property type="nucleotide sequence ID" value="NZ_FOUF01000033.1"/>
</dbReference>
<dbReference type="InterPro" id="IPR042297">
    <property type="entry name" value="Antirestriction_sf"/>
</dbReference>
<dbReference type="AlphaFoldDB" id="A0A1I4TND6"/>
<evidence type="ECO:0000256" key="1">
    <source>
        <dbReference type="ARBA" id="ARBA00008618"/>
    </source>
</evidence>
<accession>A0A1I4TND6</accession>
<gene>
    <name evidence="2" type="ORF">SAMN05421880_13321</name>
</gene>
<dbReference type="EMBL" id="FOUF01000033">
    <property type="protein sequence ID" value="SFM78135.1"/>
    <property type="molecule type" value="Genomic_DNA"/>
</dbReference>
<keyword evidence="3" id="KW-1185">Reference proteome</keyword>
<protein>
    <submittedName>
        <fullName evidence="2">Antirestriction protein</fullName>
    </submittedName>
</protein>
<evidence type="ECO:0000313" key="3">
    <source>
        <dbReference type="Proteomes" id="UP000199561"/>
    </source>
</evidence>
<dbReference type="Gene3D" id="3.30.70.3580">
    <property type="entry name" value="Antirestriction protein"/>
    <property type="match status" value="1"/>
</dbReference>
<reference evidence="2 3" key="1">
    <citation type="submission" date="2016-10" db="EMBL/GenBank/DDBJ databases">
        <authorList>
            <person name="de Groot N.N."/>
        </authorList>
    </citation>
    <scope>NUCLEOTIDE SEQUENCE [LARGE SCALE GENOMIC DNA]</scope>
    <source>
        <strain evidence="2 3">Nm146</strain>
    </source>
</reference>
<dbReference type="Proteomes" id="UP000199561">
    <property type="component" value="Unassembled WGS sequence"/>
</dbReference>